<name>A0A653CBD1_CALMS</name>
<evidence type="ECO:0000256" key="7">
    <source>
        <dbReference type="ARBA" id="ARBA00025769"/>
    </source>
</evidence>
<dbReference type="InterPro" id="IPR040393">
    <property type="entry name" value="TREX1/2"/>
</dbReference>
<evidence type="ECO:0000313" key="9">
    <source>
        <dbReference type="EMBL" id="VEN45237.1"/>
    </source>
</evidence>
<dbReference type="GO" id="GO:0003676">
    <property type="term" value="F:nucleic acid binding"/>
    <property type="evidence" value="ECO:0007669"/>
    <property type="project" value="InterPro"/>
</dbReference>
<dbReference type="SUPFAM" id="SSF53098">
    <property type="entry name" value="Ribonuclease H-like"/>
    <property type="match status" value="1"/>
</dbReference>
<dbReference type="SMART" id="SM00479">
    <property type="entry name" value="EXOIII"/>
    <property type="match status" value="1"/>
</dbReference>
<keyword evidence="5" id="KW-0269">Exonuclease</keyword>
<feature type="domain" description="Exonuclease" evidence="8">
    <location>
        <begin position="42"/>
        <end position="310"/>
    </location>
</feature>
<dbReference type="PANTHER" id="PTHR13058">
    <property type="entry name" value="THREE PRIME REPAIR EXONUCLEASE 1, 2"/>
    <property type="match status" value="1"/>
</dbReference>
<evidence type="ECO:0000313" key="10">
    <source>
        <dbReference type="Proteomes" id="UP000410492"/>
    </source>
</evidence>
<dbReference type="GO" id="GO:0046872">
    <property type="term" value="F:metal ion binding"/>
    <property type="evidence" value="ECO:0007669"/>
    <property type="project" value="UniProtKB-KW"/>
</dbReference>
<keyword evidence="10" id="KW-1185">Reference proteome</keyword>
<dbReference type="GO" id="GO:0006308">
    <property type="term" value="P:DNA catabolic process"/>
    <property type="evidence" value="ECO:0007669"/>
    <property type="project" value="TreeGrafter"/>
</dbReference>
<gene>
    <name evidence="9" type="ORF">CALMAC_LOCUS7753</name>
</gene>
<evidence type="ECO:0000256" key="1">
    <source>
        <dbReference type="ARBA" id="ARBA00001946"/>
    </source>
</evidence>
<dbReference type="GO" id="GO:0008296">
    <property type="term" value="F:3'-5'-DNA exonuclease activity"/>
    <property type="evidence" value="ECO:0007669"/>
    <property type="project" value="TreeGrafter"/>
</dbReference>
<keyword evidence="4" id="KW-0378">Hydrolase</keyword>
<keyword evidence="6" id="KW-0460">Magnesium</keyword>
<dbReference type="OrthoDB" id="10250935at2759"/>
<comment type="similarity">
    <text evidence="7">Belongs to the exonuclease superfamily. TREX family.</text>
</comment>
<organism evidence="9 10">
    <name type="scientific">Callosobruchus maculatus</name>
    <name type="common">Southern cowpea weevil</name>
    <name type="synonym">Pulse bruchid</name>
    <dbReference type="NCBI Taxonomy" id="64391"/>
    <lineage>
        <taxon>Eukaryota</taxon>
        <taxon>Metazoa</taxon>
        <taxon>Ecdysozoa</taxon>
        <taxon>Arthropoda</taxon>
        <taxon>Hexapoda</taxon>
        <taxon>Insecta</taxon>
        <taxon>Pterygota</taxon>
        <taxon>Neoptera</taxon>
        <taxon>Endopterygota</taxon>
        <taxon>Coleoptera</taxon>
        <taxon>Polyphaga</taxon>
        <taxon>Cucujiformia</taxon>
        <taxon>Chrysomeloidea</taxon>
        <taxon>Chrysomelidae</taxon>
        <taxon>Bruchinae</taxon>
        <taxon>Bruchini</taxon>
        <taxon>Callosobruchus</taxon>
    </lineage>
</organism>
<evidence type="ECO:0000259" key="8">
    <source>
        <dbReference type="SMART" id="SM00479"/>
    </source>
</evidence>
<dbReference type="PANTHER" id="PTHR13058:SF19">
    <property type="entry name" value="LD40940P"/>
    <property type="match status" value="1"/>
</dbReference>
<evidence type="ECO:0000256" key="5">
    <source>
        <dbReference type="ARBA" id="ARBA00022839"/>
    </source>
</evidence>
<dbReference type="InterPro" id="IPR012337">
    <property type="entry name" value="RNaseH-like_sf"/>
</dbReference>
<evidence type="ECO:0000256" key="3">
    <source>
        <dbReference type="ARBA" id="ARBA00022723"/>
    </source>
</evidence>
<dbReference type="AlphaFoldDB" id="A0A653CBD1"/>
<dbReference type="GO" id="GO:0005737">
    <property type="term" value="C:cytoplasm"/>
    <property type="evidence" value="ECO:0007669"/>
    <property type="project" value="TreeGrafter"/>
</dbReference>
<dbReference type="InterPro" id="IPR013520">
    <property type="entry name" value="Ribonucl_H"/>
</dbReference>
<keyword evidence="2" id="KW-0540">Nuclease</keyword>
<dbReference type="Pfam" id="PF00929">
    <property type="entry name" value="RNase_T"/>
    <property type="match status" value="1"/>
</dbReference>
<protein>
    <recommendedName>
        <fullName evidence="8">Exonuclease domain-containing protein</fullName>
    </recommendedName>
</protein>
<evidence type="ECO:0000256" key="4">
    <source>
        <dbReference type="ARBA" id="ARBA00022801"/>
    </source>
</evidence>
<keyword evidence="3" id="KW-0479">Metal-binding</keyword>
<proteinExistence type="inferred from homology"/>
<sequence>MITLILTQRFRCSSKLLMKGCYYCYSTMTNMNNNSQVCDIKTFIFFDTETTGLPCYENNKTRIIELSLVAVQSNHLKLGVHPRVQNKLSLCFNPWKLISAEAEKMTGLSNFKLEEQQKFSEATVKMINTFIEHNIPPVCLVAHNGNRFDFPILRKEINNANVPLVEDVYCIDSLTMFRDISKETSESFGSEKNVSCCNSASEIPLDLTDGYDSLLVSISEEMENSIAPKVVQAQKLNETTPEKQIIRDGSPVKKLKVVTARKQLNFGESFKLSDVYTRLTNKQPENQHHAEADVQMLIECAAILGDKFVDWANRNARKFSDVPAMSSGKRIGT</sequence>
<dbReference type="InterPro" id="IPR036397">
    <property type="entry name" value="RNaseH_sf"/>
</dbReference>
<accession>A0A653CBD1</accession>
<reference evidence="9 10" key="1">
    <citation type="submission" date="2019-01" db="EMBL/GenBank/DDBJ databases">
        <authorList>
            <person name="Sayadi A."/>
        </authorList>
    </citation>
    <scope>NUCLEOTIDE SEQUENCE [LARGE SCALE GENOMIC DNA]</scope>
</reference>
<evidence type="ECO:0000256" key="2">
    <source>
        <dbReference type="ARBA" id="ARBA00022722"/>
    </source>
</evidence>
<dbReference type="Proteomes" id="UP000410492">
    <property type="component" value="Unassembled WGS sequence"/>
</dbReference>
<evidence type="ECO:0000256" key="6">
    <source>
        <dbReference type="ARBA" id="ARBA00022842"/>
    </source>
</evidence>
<comment type="cofactor">
    <cofactor evidence="1">
        <name>Mg(2+)</name>
        <dbReference type="ChEBI" id="CHEBI:18420"/>
    </cofactor>
</comment>
<dbReference type="EMBL" id="CAACVG010007402">
    <property type="protein sequence ID" value="VEN45237.1"/>
    <property type="molecule type" value="Genomic_DNA"/>
</dbReference>
<dbReference type="Gene3D" id="3.30.420.10">
    <property type="entry name" value="Ribonuclease H-like superfamily/Ribonuclease H"/>
    <property type="match status" value="1"/>
</dbReference>